<dbReference type="Gene3D" id="3.40.1160.10">
    <property type="entry name" value="Acetylglutamate kinase-like"/>
    <property type="match status" value="1"/>
</dbReference>
<dbReference type="GO" id="GO:0008804">
    <property type="term" value="F:carbamate kinase activity"/>
    <property type="evidence" value="ECO:0007669"/>
    <property type="project" value="UniProtKB-EC"/>
</dbReference>
<evidence type="ECO:0000256" key="2">
    <source>
        <dbReference type="ARBA" id="ARBA00022777"/>
    </source>
</evidence>
<sequence>MEKLAVVALGGNAILRGGEKGSIEEQEKNTTETLENLVHLIAEGYNLVITHGNGPQVGNI</sequence>
<dbReference type="PANTHER" id="PTHR30409">
    <property type="entry name" value="CARBAMATE KINASE"/>
    <property type="match status" value="1"/>
</dbReference>
<name>A0A3B0USJ3_9ZZZZ</name>
<dbReference type="PANTHER" id="PTHR30409:SF1">
    <property type="entry name" value="CARBAMATE KINASE-RELATED"/>
    <property type="match status" value="1"/>
</dbReference>
<evidence type="ECO:0000313" key="3">
    <source>
        <dbReference type="EMBL" id="VAW23054.1"/>
    </source>
</evidence>
<dbReference type="EC" id="2.7.2.2" evidence="3"/>
<reference evidence="3" key="1">
    <citation type="submission" date="2018-06" db="EMBL/GenBank/DDBJ databases">
        <authorList>
            <person name="Zhirakovskaya E."/>
        </authorList>
    </citation>
    <scope>NUCLEOTIDE SEQUENCE</scope>
</reference>
<gene>
    <name evidence="3" type="ORF">MNBD_BACTEROID01-2439</name>
</gene>
<dbReference type="GO" id="GO:0019546">
    <property type="term" value="P:L-arginine deiminase pathway"/>
    <property type="evidence" value="ECO:0007669"/>
    <property type="project" value="TreeGrafter"/>
</dbReference>
<keyword evidence="1 3" id="KW-0808">Transferase</keyword>
<accession>A0A3B0USJ3</accession>
<dbReference type="AlphaFoldDB" id="A0A3B0USJ3"/>
<dbReference type="InterPro" id="IPR036393">
    <property type="entry name" value="AceGlu_kinase-like_sf"/>
</dbReference>
<dbReference type="GO" id="GO:0005829">
    <property type="term" value="C:cytosol"/>
    <property type="evidence" value="ECO:0007669"/>
    <property type="project" value="TreeGrafter"/>
</dbReference>
<evidence type="ECO:0000256" key="1">
    <source>
        <dbReference type="ARBA" id="ARBA00022679"/>
    </source>
</evidence>
<keyword evidence="2 3" id="KW-0418">Kinase</keyword>
<proteinExistence type="predicted"/>
<feature type="non-terminal residue" evidence="3">
    <location>
        <position position="60"/>
    </location>
</feature>
<dbReference type="InterPro" id="IPR003964">
    <property type="entry name" value="Carb_kinase"/>
</dbReference>
<protein>
    <submittedName>
        <fullName evidence="3">Carbamate kinase</fullName>
        <ecNumber evidence="3">2.7.2.2</ecNumber>
    </submittedName>
</protein>
<dbReference type="SUPFAM" id="SSF53633">
    <property type="entry name" value="Carbamate kinase-like"/>
    <property type="match status" value="1"/>
</dbReference>
<organism evidence="3">
    <name type="scientific">hydrothermal vent metagenome</name>
    <dbReference type="NCBI Taxonomy" id="652676"/>
    <lineage>
        <taxon>unclassified sequences</taxon>
        <taxon>metagenomes</taxon>
        <taxon>ecological metagenomes</taxon>
    </lineage>
</organism>
<dbReference type="EMBL" id="UOEP01000185">
    <property type="protein sequence ID" value="VAW23054.1"/>
    <property type="molecule type" value="Genomic_DNA"/>
</dbReference>